<evidence type="ECO:0000313" key="2">
    <source>
        <dbReference type="Proteomes" id="UP000268084"/>
    </source>
</evidence>
<dbReference type="OrthoDB" id="3569687at2"/>
<accession>A0A3G8ZIF3</accession>
<protein>
    <submittedName>
        <fullName evidence="1">Uncharacterized protein</fullName>
    </submittedName>
</protein>
<dbReference type="KEGG" id="nak:EH165_01220"/>
<reference evidence="1 2" key="1">
    <citation type="submission" date="2018-11" db="EMBL/GenBank/DDBJ databases">
        <authorList>
            <person name="Da X."/>
        </authorList>
    </citation>
    <scope>NUCLEOTIDE SEQUENCE [LARGE SCALE GENOMIC DNA]</scope>
    <source>
        <strain evidence="1 2">S14-144</strain>
    </source>
</reference>
<name>A0A3G8ZIF3_9ACTN</name>
<dbReference type="AlphaFoldDB" id="A0A3G8ZIF3"/>
<reference evidence="1 2" key="2">
    <citation type="submission" date="2018-12" db="EMBL/GenBank/DDBJ databases">
        <title>Nakamurella antarcticus sp. nov., isolated from Antarctica South Shetland Islands soil.</title>
        <authorList>
            <person name="Peng F."/>
        </authorList>
    </citation>
    <scope>NUCLEOTIDE SEQUENCE [LARGE SCALE GENOMIC DNA]</scope>
    <source>
        <strain evidence="1 2">S14-144</strain>
    </source>
</reference>
<organism evidence="1 2">
    <name type="scientific">Nakamurella antarctica</name>
    <dbReference type="NCBI Taxonomy" id="1902245"/>
    <lineage>
        <taxon>Bacteria</taxon>
        <taxon>Bacillati</taxon>
        <taxon>Actinomycetota</taxon>
        <taxon>Actinomycetes</taxon>
        <taxon>Nakamurellales</taxon>
        <taxon>Nakamurellaceae</taxon>
        <taxon>Nakamurella</taxon>
    </lineage>
</organism>
<evidence type="ECO:0000313" key="1">
    <source>
        <dbReference type="EMBL" id="AZI56990.1"/>
    </source>
</evidence>
<gene>
    <name evidence="1" type="ORF">EH165_01220</name>
</gene>
<proteinExistence type="predicted"/>
<dbReference type="Proteomes" id="UP000268084">
    <property type="component" value="Chromosome"/>
</dbReference>
<sequence>MSTPWFGRRNRSPEDLAAAESARDGAVAAFLDLDTRQSYITDALRPLQSSDPMTAASAILAAWKKVEQKCFDANSQYLTISQQYALEDALGQPTAVELPVAAQAFANTHRTLAQAATAINDFYTDNRRALDQARSAASEIPKLAEAGVAQALSIRARLTGVHSDVAGFASVRGAAAELETGVADLDRALVAGSLEGIQAATAAITAAGEQIDAAAAAARTAGDRAATAISSVRTRISAVTTRTERLPGVRSILLREFSAPNSADLAGNVEVAARELAAGEHAWEEASQALRSGDAEKSLSLLADSREHLHAASQACDDVTNRLETLKAVKADPSGPERQTRFRIRDAQRLVVDRGLTSQWGSVLDAQSARVDRALHALTGVHPDYWAYVRELDAVTEFVKGVVERIREQARHS</sequence>
<keyword evidence="2" id="KW-1185">Reference proteome</keyword>
<dbReference type="EMBL" id="CP034170">
    <property type="protein sequence ID" value="AZI56990.1"/>
    <property type="molecule type" value="Genomic_DNA"/>
</dbReference>
<dbReference type="RefSeq" id="WP_124797675.1">
    <property type="nucleotide sequence ID" value="NZ_CP034170.1"/>
</dbReference>